<dbReference type="SUPFAM" id="SSF158745">
    <property type="entry name" value="LanC-like"/>
    <property type="match status" value="1"/>
</dbReference>
<keyword evidence="1" id="KW-0862">Zinc</keyword>
<dbReference type="PANTHER" id="PTHR12736">
    <property type="entry name" value="LANC-LIKE PROTEIN"/>
    <property type="match status" value="1"/>
</dbReference>
<accession>A0AAV7YLE5</accession>
<dbReference type="GO" id="GO:0031179">
    <property type="term" value="P:peptide modification"/>
    <property type="evidence" value="ECO:0007669"/>
    <property type="project" value="InterPro"/>
</dbReference>
<dbReference type="Pfam" id="PF05147">
    <property type="entry name" value="LANC_like"/>
    <property type="match status" value="1"/>
</dbReference>
<evidence type="ECO:0000256" key="1">
    <source>
        <dbReference type="PIRSR" id="PIRSR607822-1"/>
    </source>
</evidence>
<dbReference type="GO" id="GO:0005886">
    <property type="term" value="C:plasma membrane"/>
    <property type="evidence" value="ECO:0007669"/>
    <property type="project" value="TreeGrafter"/>
</dbReference>
<gene>
    <name evidence="3" type="ORF">M0812_23632</name>
</gene>
<evidence type="ECO:0000256" key="2">
    <source>
        <dbReference type="SAM" id="SignalP"/>
    </source>
</evidence>
<sequence length="456" mass="50892">MKALSKQTAICALLLLVFSVASAASSEGCKGSVQPPAALFYTNKLENTTITSLPNWAIDMMKERKETLEKMYYSDFPPDYTSPWGSYIYFGGAGTALLFLRFYHLETESLRNGNQYYQGSMERATNYLAISKEYIDKALPNTLWEDKHIGFLKGRTGSLALASVIYSLSGDDTTAKEYIAEAASHYDTVSVDSPFDLDSGMAGMLYTARYLKKFFGKDMIEQSRVDNVASTLYQLGLKYYNSTIKALQFGPAFNGMHRIGEGLFGSGGVIYQLLQEDWLLNNPQALADVKSTIDYYLSTQRPNGQIYDDFHDDGKRIQWCHGIPGLIPIFIKAYEVFGEEKYLDAAKLGSDLVAQKGVLVKGMLLCHGVVGNVYQLFNLYAKTKDETYRSKAYSMVLTALQNPLLTDTSKWISYDCLASSFFVSSGGGMLSLFSDMLAHTNEPEKLSMPAFGDQWW</sequence>
<dbReference type="PRINTS" id="PR01950">
    <property type="entry name" value="LANCSUPER"/>
</dbReference>
<organism evidence="3 4">
    <name type="scientific">Anaeramoeba flamelloides</name>
    <dbReference type="NCBI Taxonomy" id="1746091"/>
    <lineage>
        <taxon>Eukaryota</taxon>
        <taxon>Metamonada</taxon>
        <taxon>Anaeramoebidae</taxon>
        <taxon>Anaeramoeba</taxon>
    </lineage>
</organism>
<dbReference type="GO" id="GO:0005975">
    <property type="term" value="P:carbohydrate metabolic process"/>
    <property type="evidence" value="ECO:0007669"/>
    <property type="project" value="InterPro"/>
</dbReference>
<keyword evidence="1" id="KW-0479">Metal-binding</keyword>
<dbReference type="SMART" id="SM01260">
    <property type="entry name" value="LANC_like"/>
    <property type="match status" value="1"/>
</dbReference>
<dbReference type="Proteomes" id="UP001146793">
    <property type="component" value="Unassembled WGS sequence"/>
</dbReference>
<evidence type="ECO:0000313" key="3">
    <source>
        <dbReference type="EMBL" id="KAJ3430621.1"/>
    </source>
</evidence>
<dbReference type="InterPro" id="IPR012341">
    <property type="entry name" value="6hp_glycosidase-like_sf"/>
</dbReference>
<dbReference type="CDD" id="cd04794">
    <property type="entry name" value="euk_LANCL"/>
    <property type="match status" value="1"/>
</dbReference>
<protein>
    <submittedName>
        <fullName evidence="3">Lanc-like protein</fullName>
    </submittedName>
</protein>
<comment type="caution">
    <text evidence="3">The sequence shown here is derived from an EMBL/GenBank/DDBJ whole genome shotgun (WGS) entry which is preliminary data.</text>
</comment>
<feature type="chain" id="PRO_5043440248" evidence="2">
    <location>
        <begin position="24"/>
        <end position="456"/>
    </location>
</feature>
<dbReference type="PANTHER" id="PTHR12736:SF7">
    <property type="entry name" value="LANC-LIKE PROTEIN 3"/>
    <property type="match status" value="1"/>
</dbReference>
<feature type="binding site" evidence="1">
    <location>
        <position position="366"/>
    </location>
    <ligand>
        <name>Zn(2+)</name>
        <dbReference type="ChEBI" id="CHEBI:29105"/>
    </ligand>
</feature>
<dbReference type="GO" id="GO:0046872">
    <property type="term" value="F:metal ion binding"/>
    <property type="evidence" value="ECO:0007669"/>
    <property type="project" value="UniProtKB-KW"/>
</dbReference>
<keyword evidence="2" id="KW-0732">Signal</keyword>
<reference evidence="3" key="1">
    <citation type="submission" date="2022-08" db="EMBL/GenBank/DDBJ databases">
        <title>Novel sulphate-reducing endosymbionts in the free-living metamonad Anaeramoeba.</title>
        <authorList>
            <person name="Jerlstrom-Hultqvist J."/>
            <person name="Cepicka I."/>
            <person name="Gallot-Lavallee L."/>
            <person name="Salas-Leiva D."/>
            <person name="Curtis B.A."/>
            <person name="Zahonova K."/>
            <person name="Pipaliya S."/>
            <person name="Dacks J."/>
            <person name="Roger A.J."/>
        </authorList>
    </citation>
    <scope>NUCLEOTIDE SEQUENCE</scope>
    <source>
        <strain evidence="3">Busselton2</strain>
    </source>
</reference>
<proteinExistence type="predicted"/>
<dbReference type="EMBL" id="JANTQA010000051">
    <property type="protein sequence ID" value="KAJ3430621.1"/>
    <property type="molecule type" value="Genomic_DNA"/>
</dbReference>
<feature type="binding site" evidence="1">
    <location>
        <position position="367"/>
    </location>
    <ligand>
        <name>Zn(2+)</name>
        <dbReference type="ChEBI" id="CHEBI:29105"/>
    </ligand>
</feature>
<dbReference type="InterPro" id="IPR007822">
    <property type="entry name" value="LANC-like"/>
</dbReference>
<evidence type="ECO:0000313" key="4">
    <source>
        <dbReference type="Proteomes" id="UP001146793"/>
    </source>
</evidence>
<feature type="binding site" evidence="1">
    <location>
        <position position="320"/>
    </location>
    <ligand>
        <name>Zn(2+)</name>
        <dbReference type="ChEBI" id="CHEBI:29105"/>
    </ligand>
</feature>
<dbReference type="Gene3D" id="1.50.10.10">
    <property type="match status" value="1"/>
</dbReference>
<name>A0AAV7YLE5_9EUKA</name>
<feature type="signal peptide" evidence="2">
    <location>
        <begin position="1"/>
        <end position="23"/>
    </location>
</feature>
<dbReference type="AlphaFoldDB" id="A0AAV7YLE5"/>